<dbReference type="PIRSF" id="PIRSF000103">
    <property type="entry name" value="HIBADH"/>
    <property type="match status" value="1"/>
</dbReference>
<accession>A0A1W6YT24</accession>
<keyword evidence="1" id="KW-0560">Oxidoreductase</keyword>
<feature type="active site" evidence="3">
    <location>
        <position position="172"/>
    </location>
</feature>
<proteinExistence type="predicted"/>
<dbReference type="PANTHER" id="PTHR22981">
    <property type="entry name" value="3-HYDROXYISOBUTYRATE DEHYDROGENASE-RELATED"/>
    <property type="match status" value="1"/>
</dbReference>
<dbReference type="PANTHER" id="PTHR22981:SF7">
    <property type="entry name" value="3-HYDROXYISOBUTYRATE DEHYDROGENASE, MITOCHONDRIAL"/>
    <property type="match status" value="1"/>
</dbReference>
<dbReference type="STRING" id="1416806.CAL12_27200"/>
<dbReference type="KEGG" id="bgv:CAL12_27200"/>
<dbReference type="InterPro" id="IPR008927">
    <property type="entry name" value="6-PGluconate_DH-like_C_sf"/>
</dbReference>
<dbReference type="InterPro" id="IPR015815">
    <property type="entry name" value="HIBADH-related"/>
</dbReference>
<dbReference type="InterPro" id="IPR013328">
    <property type="entry name" value="6PGD_dom2"/>
</dbReference>
<dbReference type="PROSITE" id="PS00895">
    <property type="entry name" value="3_HYDROXYISOBUT_DH"/>
    <property type="match status" value="1"/>
</dbReference>
<dbReference type="GO" id="GO:0050661">
    <property type="term" value="F:NADP binding"/>
    <property type="evidence" value="ECO:0007669"/>
    <property type="project" value="InterPro"/>
</dbReference>
<evidence type="ECO:0000313" key="7">
    <source>
        <dbReference type="Proteomes" id="UP000194151"/>
    </source>
</evidence>
<dbReference type="Gene3D" id="1.10.1040.10">
    <property type="entry name" value="N-(1-d-carboxylethyl)-l-norvaline Dehydrogenase, domain 2"/>
    <property type="match status" value="1"/>
</dbReference>
<gene>
    <name evidence="6" type="ORF">CAL12_27200</name>
</gene>
<dbReference type="Pfam" id="PF03446">
    <property type="entry name" value="NAD_binding_2"/>
    <property type="match status" value="1"/>
</dbReference>
<dbReference type="InterPro" id="IPR036291">
    <property type="entry name" value="NAD(P)-bd_dom_sf"/>
</dbReference>
<dbReference type="Proteomes" id="UP000194151">
    <property type="component" value="Chromosome"/>
</dbReference>
<dbReference type="GO" id="GO:0016616">
    <property type="term" value="F:oxidoreductase activity, acting on the CH-OH group of donors, NAD or NADP as acceptor"/>
    <property type="evidence" value="ECO:0007669"/>
    <property type="project" value="TreeGrafter"/>
</dbReference>
<dbReference type="RefSeq" id="WP_086067462.1">
    <property type="nucleotide sequence ID" value="NZ_CP021108.1"/>
</dbReference>
<dbReference type="GO" id="GO:0051287">
    <property type="term" value="F:NAD binding"/>
    <property type="evidence" value="ECO:0007669"/>
    <property type="project" value="InterPro"/>
</dbReference>
<dbReference type="SUPFAM" id="SSF48179">
    <property type="entry name" value="6-phosphogluconate dehydrogenase C-terminal domain-like"/>
    <property type="match status" value="1"/>
</dbReference>
<reference evidence="6 7" key="1">
    <citation type="submission" date="2017-05" db="EMBL/GenBank/DDBJ databases">
        <title>Complete and WGS of Bordetella genogroups.</title>
        <authorList>
            <person name="Spilker T."/>
            <person name="LiPuma J."/>
        </authorList>
    </citation>
    <scope>NUCLEOTIDE SEQUENCE [LARGE SCALE GENOMIC DNA]</scope>
    <source>
        <strain evidence="6 7">AU19157</strain>
    </source>
</reference>
<feature type="domain" description="6-phosphogluconate dehydrogenase NADP-binding" evidence="4">
    <location>
        <begin position="6"/>
        <end position="161"/>
    </location>
</feature>
<organism evidence="6 7">
    <name type="scientific">Bordetella genomosp. 8</name>
    <dbReference type="NCBI Taxonomy" id="1416806"/>
    <lineage>
        <taxon>Bacteria</taxon>
        <taxon>Pseudomonadati</taxon>
        <taxon>Pseudomonadota</taxon>
        <taxon>Betaproteobacteria</taxon>
        <taxon>Burkholderiales</taxon>
        <taxon>Alcaligenaceae</taxon>
        <taxon>Bordetella</taxon>
    </lineage>
</organism>
<dbReference type="Pfam" id="PF14833">
    <property type="entry name" value="NAD_binding_11"/>
    <property type="match status" value="1"/>
</dbReference>
<evidence type="ECO:0000256" key="3">
    <source>
        <dbReference type="PIRSR" id="PIRSR000103-1"/>
    </source>
</evidence>
<dbReference type="SUPFAM" id="SSF51735">
    <property type="entry name" value="NAD(P)-binding Rossmann-fold domains"/>
    <property type="match status" value="1"/>
</dbReference>
<dbReference type="Gene3D" id="3.40.50.720">
    <property type="entry name" value="NAD(P)-binding Rossmann-like Domain"/>
    <property type="match status" value="1"/>
</dbReference>
<dbReference type="InterPro" id="IPR002204">
    <property type="entry name" value="3-OH-isobutyrate_DH-rel_CS"/>
</dbReference>
<dbReference type="EMBL" id="CP021108">
    <property type="protein sequence ID" value="ARP84138.1"/>
    <property type="molecule type" value="Genomic_DNA"/>
</dbReference>
<evidence type="ECO:0000256" key="2">
    <source>
        <dbReference type="ARBA" id="ARBA00023027"/>
    </source>
</evidence>
<feature type="domain" description="3-hydroxyisobutyrate dehydrogenase-like NAD-binding" evidence="5">
    <location>
        <begin position="166"/>
        <end position="286"/>
    </location>
</feature>
<sequence length="302" mass="30954">MQSETYGFIGLGNMGGPMAGRLLDAGYGLAVYDTVAAAVQGLAGKGAAACTGGREVADKAETIFLSLPTPEIVQRVATDPDGLIAGSRVKRVVDLSTIGPRAAREISAALAKRGILYVDAPVSGGVGGARNGTLAIMAACPRDEYDALVPVLKHFGPTFYMGEKAGMGQSMKLANNLMSAAAVAITSEAMAMGVKAGLDAKTMLDVINSGSGRNTASQDKFPRAVLTGTFDIGFAAKLAYKDVRLCVDEAEAIGVPMVVGSAVREMLVLAQAMCGENADYTHVAKAVETIAGVSIRHAAPAK</sequence>
<protein>
    <submittedName>
        <fullName evidence="6">Oxidoreductase</fullName>
    </submittedName>
</protein>
<evidence type="ECO:0000313" key="6">
    <source>
        <dbReference type="EMBL" id="ARP84138.1"/>
    </source>
</evidence>
<dbReference type="AlphaFoldDB" id="A0A1W6YT24"/>
<dbReference type="OrthoDB" id="9777604at2"/>
<dbReference type="GO" id="GO:0016054">
    <property type="term" value="P:organic acid catabolic process"/>
    <property type="evidence" value="ECO:0007669"/>
    <property type="project" value="UniProtKB-ARBA"/>
</dbReference>
<evidence type="ECO:0000259" key="5">
    <source>
        <dbReference type="Pfam" id="PF14833"/>
    </source>
</evidence>
<dbReference type="InterPro" id="IPR006115">
    <property type="entry name" value="6PGDH_NADP-bd"/>
</dbReference>
<name>A0A1W6YT24_9BORD</name>
<evidence type="ECO:0000259" key="4">
    <source>
        <dbReference type="Pfam" id="PF03446"/>
    </source>
</evidence>
<keyword evidence="7" id="KW-1185">Reference proteome</keyword>
<evidence type="ECO:0000256" key="1">
    <source>
        <dbReference type="ARBA" id="ARBA00023002"/>
    </source>
</evidence>
<keyword evidence="2" id="KW-0520">NAD</keyword>
<dbReference type="InterPro" id="IPR029154">
    <property type="entry name" value="HIBADH-like_NADP-bd"/>
</dbReference>